<dbReference type="EMBL" id="BAABHK010000026">
    <property type="protein sequence ID" value="GAA4639295.1"/>
    <property type="molecule type" value="Genomic_DNA"/>
</dbReference>
<evidence type="ECO:0000256" key="4">
    <source>
        <dbReference type="SAM" id="MobiDB-lite"/>
    </source>
</evidence>
<evidence type="ECO:0000313" key="7">
    <source>
        <dbReference type="EMBL" id="GAA4639295.1"/>
    </source>
</evidence>
<dbReference type="PROSITE" id="PS51257">
    <property type="entry name" value="PROKAR_LIPOPROTEIN"/>
    <property type="match status" value="1"/>
</dbReference>
<dbReference type="PIRSF" id="PIRSF002741">
    <property type="entry name" value="MppA"/>
    <property type="match status" value="1"/>
</dbReference>
<sequence length="525" mass="56705">MTSRMPVSRLALTVAAIAATSITLAGCGGSGQTQSGTGGGAPHRGGVLTVGDESQPLSGLDPILAQAFDAKRFAAQFYEGLLSLGPDGSTLKPALATSWKQTSPTTYEFTLRQGVTFHDGSPLKASDVVFSLKRIVDPAVHSPYGPLYKFKDVTAPSDDKVVVKLVDPQSSLLHLLAQPWSAGIVSERWVRSHSANDLKTQEDGTGPYKLAEFREGSLIKTVRFDGYWDRPKPYINEVDYRVIPDEATRVQALQSGTVDTIQVVLPKNASVLKRRFTVSDGYDVGAYWLGLNTVSGPLANEKVRQAISLGIDRKQLITVGSQGAGVASGIIPPGDPVMAGQAGDLPGTQYDPNQAKQLLAASGAGAVKLKLAIRSNRPDKLATAQLIKEQLSKIGVEVDITQVPFEQLTSNLLSGNWNADMIQLTSALNAAPGQYLSLWFEKGSKTTKVNDPELWKQMSNAVHQTGSDQERRQTYADINRYVAQRVYMLVPYAAPPVYDVWSKKLAGFKTEPSSTRMFLKDAWIG</sequence>
<feature type="chain" id="PRO_5045437811" evidence="5">
    <location>
        <begin position="26"/>
        <end position="525"/>
    </location>
</feature>
<dbReference type="PANTHER" id="PTHR30290">
    <property type="entry name" value="PERIPLASMIC BINDING COMPONENT OF ABC TRANSPORTER"/>
    <property type="match status" value="1"/>
</dbReference>
<feature type="region of interest" description="Disordered" evidence="4">
    <location>
        <begin position="28"/>
        <end position="48"/>
    </location>
</feature>
<dbReference type="PANTHER" id="PTHR30290:SF9">
    <property type="entry name" value="OLIGOPEPTIDE-BINDING PROTEIN APPA"/>
    <property type="match status" value="1"/>
</dbReference>
<protein>
    <submittedName>
        <fullName evidence="7">ABC transporter substrate-binding protein</fullName>
    </submittedName>
</protein>
<dbReference type="RefSeq" id="WP_345442810.1">
    <property type="nucleotide sequence ID" value="NZ_BAABHK010000026.1"/>
</dbReference>
<organism evidence="7 8">
    <name type="scientific">Actinoallomurus vinaceus</name>
    <dbReference type="NCBI Taxonomy" id="1080074"/>
    <lineage>
        <taxon>Bacteria</taxon>
        <taxon>Bacillati</taxon>
        <taxon>Actinomycetota</taxon>
        <taxon>Actinomycetes</taxon>
        <taxon>Streptosporangiales</taxon>
        <taxon>Thermomonosporaceae</taxon>
        <taxon>Actinoallomurus</taxon>
    </lineage>
</organism>
<evidence type="ECO:0000256" key="5">
    <source>
        <dbReference type="SAM" id="SignalP"/>
    </source>
</evidence>
<proteinExistence type="inferred from homology"/>
<dbReference type="InterPro" id="IPR039424">
    <property type="entry name" value="SBP_5"/>
</dbReference>
<feature type="domain" description="Solute-binding protein family 5" evidence="6">
    <location>
        <begin position="91"/>
        <end position="443"/>
    </location>
</feature>
<feature type="compositionally biased region" description="Gly residues" evidence="4">
    <location>
        <begin position="28"/>
        <end position="43"/>
    </location>
</feature>
<dbReference type="InterPro" id="IPR000914">
    <property type="entry name" value="SBP_5_dom"/>
</dbReference>
<dbReference type="Pfam" id="PF00496">
    <property type="entry name" value="SBP_bac_5"/>
    <property type="match status" value="1"/>
</dbReference>
<keyword evidence="2" id="KW-0813">Transport</keyword>
<evidence type="ECO:0000256" key="1">
    <source>
        <dbReference type="ARBA" id="ARBA00005695"/>
    </source>
</evidence>
<comment type="caution">
    <text evidence="7">The sequence shown here is derived from an EMBL/GenBank/DDBJ whole genome shotgun (WGS) entry which is preliminary data.</text>
</comment>
<dbReference type="Gene3D" id="3.40.190.10">
    <property type="entry name" value="Periplasmic binding protein-like II"/>
    <property type="match status" value="1"/>
</dbReference>
<accession>A0ABP8UUH7</accession>
<keyword evidence="8" id="KW-1185">Reference proteome</keyword>
<evidence type="ECO:0000256" key="2">
    <source>
        <dbReference type="ARBA" id="ARBA00022448"/>
    </source>
</evidence>
<gene>
    <name evidence="7" type="ORF">GCM10023196_100370</name>
</gene>
<dbReference type="Proteomes" id="UP001501442">
    <property type="component" value="Unassembled WGS sequence"/>
</dbReference>
<evidence type="ECO:0000256" key="3">
    <source>
        <dbReference type="ARBA" id="ARBA00022729"/>
    </source>
</evidence>
<comment type="similarity">
    <text evidence="1">Belongs to the bacterial solute-binding protein 5 family.</text>
</comment>
<name>A0ABP8UUH7_9ACTN</name>
<evidence type="ECO:0000313" key="8">
    <source>
        <dbReference type="Proteomes" id="UP001501442"/>
    </source>
</evidence>
<dbReference type="Gene3D" id="3.10.105.10">
    <property type="entry name" value="Dipeptide-binding Protein, Domain 3"/>
    <property type="match status" value="1"/>
</dbReference>
<feature type="signal peptide" evidence="5">
    <location>
        <begin position="1"/>
        <end position="25"/>
    </location>
</feature>
<evidence type="ECO:0000259" key="6">
    <source>
        <dbReference type="Pfam" id="PF00496"/>
    </source>
</evidence>
<dbReference type="CDD" id="cd00995">
    <property type="entry name" value="PBP2_NikA_DppA_OppA_like"/>
    <property type="match status" value="1"/>
</dbReference>
<reference evidence="8" key="1">
    <citation type="journal article" date="2019" name="Int. J. Syst. Evol. Microbiol.">
        <title>The Global Catalogue of Microorganisms (GCM) 10K type strain sequencing project: providing services to taxonomists for standard genome sequencing and annotation.</title>
        <authorList>
            <consortium name="The Broad Institute Genomics Platform"/>
            <consortium name="The Broad Institute Genome Sequencing Center for Infectious Disease"/>
            <person name="Wu L."/>
            <person name="Ma J."/>
        </authorList>
    </citation>
    <scope>NUCLEOTIDE SEQUENCE [LARGE SCALE GENOMIC DNA]</scope>
    <source>
        <strain evidence="8">JCM 17939</strain>
    </source>
</reference>
<dbReference type="SUPFAM" id="SSF53850">
    <property type="entry name" value="Periplasmic binding protein-like II"/>
    <property type="match status" value="1"/>
</dbReference>
<dbReference type="InterPro" id="IPR030678">
    <property type="entry name" value="Peptide/Ni-bd"/>
</dbReference>
<keyword evidence="3 5" id="KW-0732">Signal</keyword>